<dbReference type="Proteomes" id="UP000483078">
    <property type="component" value="Unassembled WGS sequence"/>
</dbReference>
<reference evidence="2 3" key="1">
    <citation type="submission" date="2019-06" db="EMBL/GenBank/DDBJ databases">
        <title>Enrichment of Autotrophic Halophilic Microorganisms from Red Sea Brine Pool Using Microbial Electrosynthesis System.</title>
        <authorList>
            <person name="Alqahtani M.F."/>
            <person name="Bajracharya S."/>
            <person name="Katuri K.P."/>
            <person name="Ali M."/>
            <person name="Saikaly P.E."/>
        </authorList>
    </citation>
    <scope>NUCLEOTIDE SEQUENCE [LARGE SCALE GENOMIC DNA]</scope>
    <source>
        <strain evidence="2">MES6</strain>
    </source>
</reference>
<evidence type="ECO:0000313" key="3">
    <source>
        <dbReference type="Proteomes" id="UP000483078"/>
    </source>
</evidence>
<dbReference type="InterPro" id="IPR006528">
    <property type="entry name" value="Phage_head_morphogenesis_dom"/>
</dbReference>
<accession>A0A7C9L890</accession>
<sequence>MNIINTDAYRTAFSEYLRRGTPIRLSLKQVADTERYVWRTQRDERVRPSHRMNDGRIFSWSDPPDTGHPGEDYNCRCEAIPYVEGQTEFAFHDFSTSLASSYDRWTDADFVRHYYFGAGRPVTLLEIGHLREIAEHYAHNTLGDGAFRRLSDQIADVARKSGPGGLTYSFRGAYDFGDVQFSHGGGKVEGAFSGTVEDRGAMLAITGESLCPFPDIVIP</sequence>
<comment type="caution">
    <text evidence="2">The sequence shown here is derived from an EMBL/GenBank/DDBJ whole genome shotgun (WGS) entry which is preliminary data.</text>
</comment>
<proteinExistence type="predicted"/>
<protein>
    <recommendedName>
        <fullName evidence="1">Phage head morphogenesis domain-containing protein</fullName>
    </recommendedName>
</protein>
<dbReference type="RefSeq" id="WP_273249082.1">
    <property type="nucleotide sequence ID" value="NZ_VENJ01000008.1"/>
</dbReference>
<dbReference type="EMBL" id="VENJ01000008">
    <property type="protein sequence ID" value="MTJ04434.1"/>
    <property type="molecule type" value="Genomic_DNA"/>
</dbReference>
<gene>
    <name evidence="2" type="ORF">FH759_07055</name>
</gene>
<evidence type="ECO:0000313" key="2">
    <source>
        <dbReference type="EMBL" id="MTJ04434.1"/>
    </source>
</evidence>
<name>A0A7C9L890_9RHOB</name>
<dbReference type="NCBIfam" id="TIGR01641">
    <property type="entry name" value="phageSPP1_gp7"/>
    <property type="match status" value="1"/>
</dbReference>
<evidence type="ECO:0000259" key="1">
    <source>
        <dbReference type="Pfam" id="PF04233"/>
    </source>
</evidence>
<organism evidence="2 3">
    <name type="scientific">Sediminimonas qiaohouensis</name>
    <dbReference type="NCBI Taxonomy" id="552061"/>
    <lineage>
        <taxon>Bacteria</taxon>
        <taxon>Pseudomonadati</taxon>
        <taxon>Pseudomonadota</taxon>
        <taxon>Alphaproteobacteria</taxon>
        <taxon>Rhodobacterales</taxon>
        <taxon>Roseobacteraceae</taxon>
        <taxon>Sediminimonas</taxon>
    </lineage>
</organism>
<dbReference type="AlphaFoldDB" id="A0A7C9L890"/>
<dbReference type="Pfam" id="PF04233">
    <property type="entry name" value="Phage_Mu_F"/>
    <property type="match status" value="1"/>
</dbReference>
<feature type="domain" description="Phage head morphogenesis" evidence="1">
    <location>
        <begin position="31"/>
        <end position="80"/>
    </location>
</feature>